<evidence type="ECO:0000313" key="5">
    <source>
        <dbReference type="EMBL" id="KPM03883.1"/>
    </source>
</evidence>
<dbReference type="GO" id="GO:0005506">
    <property type="term" value="F:iron ion binding"/>
    <property type="evidence" value="ECO:0007669"/>
    <property type="project" value="InterPro"/>
</dbReference>
<dbReference type="PANTHER" id="PTHR24300:SF375">
    <property type="entry name" value="CYTOCHROME P450 FAMILY"/>
    <property type="match status" value="1"/>
</dbReference>
<organism evidence="5 6">
    <name type="scientific">Sarcoptes scabiei</name>
    <name type="common">Itch mite</name>
    <name type="synonym">Acarus scabiei</name>
    <dbReference type="NCBI Taxonomy" id="52283"/>
    <lineage>
        <taxon>Eukaryota</taxon>
        <taxon>Metazoa</taxon>
        <taxon>Ecdysozoa</taxon>
        <taxon>Arthropoda</taxon>
        <taxon>Chelicerata</taxon>
        <taxon>Arachnida</taxon>
        <taxon>Acari</taxon>
        <taxon>Acariformes</taxon>
        <taxon>Sarcoptiformes</taxon>
        <taxon>Astigmata</taxon>
        <taxon>Psoroptidia</taxon>
        <taxon>Sarcoptoidea</taxon>
        <taxon>Sarcoptidae</taxon>
        <taxon>Sarcoptinae</taxon>
        <taxon>Sarcoptes</taxon>
    </lineage>
</organism>
<evidence type="ECO:0000256" key="3">
    <source>
        <dbReference type="ARBA" id="ARBA00023004"/>
    </source>
</evidence>
<dbReference type="Pfam" id="PF00067">
    <property type="entry name" value="p450"/>
    <property type="match status" value="1"/>
</dbReference>
<dbReference type="SUPFAM" id="SSF48264">
    <property type="entry name" value="Cytochrome P450"/>
    <property type="match status" value="1"/>
</dbReference>
<evidence type="ECO:0000256" key="1">
    <source>
        <dbReference type="ARBA" id="ARBA00010617"/>
    </source>
</evidence>
<dbReference type="PRINTS" id="PR00463">
    <property type="entry name" value="EP450I"/>
</dbReference>
<dbReference type="GO" id="GO:0006082">
    <property type="term" value="P:organic acid metabolic process"/>
    <property type="evidence" value="ECO:0007669"/>
    <property type="project" value="TreeGrafter"/>
</dbReference>
<comment type="caution">
    <text evidence="5">The sequence shown here is derived from an EMBL/GenBank/DDBJ whole genome shotgun (WGS) entry which is preliminary data.</text>
</comment>
<dbReference type="GO" id="GO:0006805">
    <property type="term" value="P:xenobiotic metabolic process"/>
    <property type="evidence" value="ECO:0007669"/>
    <property type="project" value="TreeGrafter"/>
</dbReference>
<dbReference type="GO" id="GO:0016712">
    <property type="term" value="F:oxidoreductase activity, acting on paired donors, with incorporation or reduction of molecular oxygen, reduced flavin or flavoprotein as one donor, and incorporation of one atom of oxygen"/>
    <property type="evidence" value="ECO:0007669"/>
    <property type="project" value="TreeGrafter"/>
</dbReference>
<dbReference type="Proteomes" id="UP000616769">
    <property type="component" value="Unassembled WGS sequence"/>
</dbReference>
<dbReference type="PANTHER" id="PTHR24300">
    <property type="entry name" value="CYTOCHROME P450 508A4-RELATED"/>
    <property type="match status" value="1"/>
</dbReference>
<proteinExistence type="inferred from homology"/>
<keyword evidence="3" id="KW-0408">Iron</keyword>
<dbReference type="GO" id="GO:0005737">
    <property type="term" value="C:cytoplasm"/>
    <property type="evidence" value="ECO:0007669"/>
    <property type="project" value="TreeGrafter"/>
</dbReference>
<protein>
    <submittedName>
        <fullName evidence="5">Cytochrome P450-like protein 11</fullName>
    </submittedName>
</protein>
<name>A0A131ZYY4_SARSC</name>
<keyword evidence="2" id="KW-0479">Metal-binding</keyword>
<dbReference type="AlphaFoldDB" id="A0A131ZYY4"/>
<reference evidence="5 6" key="1">
    <citation type="journal article" date="2015" name="Parasit. Vectors">
        <title>Draft genome of the scabies mite.</title>
        <authorList>
            <person name="Rider S.D.Jr."/>
            <person name="Morgan M.S."/>
            <person name="Arlian L.G."/>
        </authorList>
    </citation>
    <scope>NUCLEOTIDE SEQUENCE [LARGE SCALE GENOMIC DNA]</scope>
    <source>
        <strain evidence="5">Arlian Lab</strain>
    </source>
</reference>
<gene>
    <name evidence="5" type="ORF">QR98_0023210</name>
</gene>
<dbReference type="OrthoDB" id="6507093at2759"/>
<comment type="similarity">
    <text evidence="1">Belongs to the cytochrome P450 family.</text>
</comment>
<evidence type="ECO:0000256" key="4">
    <source>
        <dbReference type="ARBA" id="ARBA00023033"/>
    </source>
</evidence>
<keyword evidence="4" id="KW-0560">Oxidoreductase</keyword>
<evidence type="ECO:0000256" key="2">
    <source>
        <dbReference type="ARBA" id="ARBA00022723"/>
    </source>
</evidence>
<dbReference type="InterPro" id="IPR002401">
    <property type="entry name" value="Cyt_P450_E_grp-I"/>
</dbReference>
<dbReference type="Gene3D" id="1.10.630.10">
    <property type="entry name" value="Cytochrome P450"/>
    <property type="match status" value="1"/>
</dbReference>
<dbReference type="InterPro" id="IPR036396">
    <property type="entry name" value="Cyt_P450_sf"/>
</dbReference>
<keyword evidence="4" id="KW-0503">Monooxygenase</keyword>
<dbReference type="EMBL" id="JXLN01006589">
    <property type="protein sequence ID" value="KPM03883.1"/>
    <property type="molecule type" value="Genomic_DNA"/>
</dbReference>
<dbReference type="InterPro" id="IPR001128">
    <property type="entry name" value="Cyt_P450"/>
</dbReference>
<evidence type="ECO:0000313" key="6">
    <source>
        <dbReference type="Proteomes" id="UP000616769"/>
    </source>
</evidence>
<dbReference type="VEuPathDB" id="VectorBase:SSCA006857"/>
<dbReference type="GO" id="GO:0020037">
    <property type="term" value="F:heme binding"/>
    <property type="evidence" value="ECO:0007669"/>
    <property type="project" value="InterPro"/>
</dbReference>
<dbReference type="InterPro" id="IPR050182">
    <property type="entry name" value="Cytochrome_P450_fam2"/>
</dbReference>
<accession>A0A131ZYY4</accession>
<sequence>MIGNLFETHYEKIHFWVLDKLRANCHVFLSFGNEAFLSSLEWSLILIARFSNHQQSIYDEIMKVIGVKRIPAFKDEHRMPFTVAFINEVLRWRTVLPLNLIRSYR</sequence>